<gene>
    <name evidence="2" type="ORF">TNIN_446271</name>
</gene>
<evidence type="ECO:0000256" key="1">
    <source>
        <dbReference type="SAM" id="MobiDB-lite"/>
    </source>
</evidence>
<evidence type="ECO:0000313" key="2">
    <source>
        <dbReference type="EMBL" id="GFY73722.1"/>
    </source>
</evidence>
<dbReference type="AlphaFoldDB" id="A0A8X6YKM2"/>
<reference evidence="2" key="1">
    <citation type="submission" date="2020-08" db="EMBL/GenBank/DDBJ databases">
        <title>Multicomponent nature underlies the extraordinary mechanical properties of spider dragline silk.</title>
        <authorList>
            <person name="Kono N."/>
            <person name="Nakamura H."/>
            <person name="Mori M."/>
            <person name="Yoshida Y."/>
            <person name="Ohtoshi R."/>
            <person name="Malay A.D."/>
            <person name="Moran D.A.P."/>
            <person name="Tomita M."/>
            <person name="Numata K."/>
            <person name="Arakawa K."/>
        </authorList>
    </citation>
    <scope>NUCLEOTIDE SEQUENCE</scope>
</reference>
<protein>
    <submittedName>
        <fullName evidence="2">Uncharacterized protein</fullName>
    </submittedName>
</protein>
<sequence>MARLNFTESTKRGHPSASKTKSTHRMVLIILFLADAVKECVVIPTKRDTHCIGNELKSNVGFGSPSLSVNTNAPSLQCWHCAVGKFELLPSEIRASNARCDMTRMFAIGFGGGGWYSVGLTI</sequence>
<proteinExistence type="predicted"/>
<keyword evidence="3" id="KW-1185">Reference proteome</keyword>
<feature type="region of interest" description="Disordered" evidence="1">
    <location>
        <begin position="1"/>
        <end position="20"/>
    </location>
</feature>
<organism evidence="2 3">
    <name type="scientific">Trichonephila inaurata madagascariensis</name>
    <dbReference type="NCBI Taxonomy" id="2747483"/>
    <lineage>
        <taxon>Eukaryota</taxon>
        <taxon>Metazoa</taxon>
        <taxon>Ecdysozoa</taxon>
        <taxon>Arthropoda</taxon>
        <taxon>Chelicerata</taxon>
        <taxon>Arachnida</taxon>
        <taxon>Araneae</taxon>
        <taxon>Araneomorphae</taxon>
        <taxon>Entelegynae</taxon>
        <taxon>Araneoidea</taxon>
        <taxon>Nephilidae</taxon>
        <taxon>Trichonephila</taxon>
        <taxon>Trichonephila inaurata</taxon>
    </lineage>
</organism>
<dbReference type="Proteomes" id="UP000886998">
    <property type="component" value="Unassembled WGS sequence"/>
</dbReference>
<accession>A0A8X6YKM2</accession>
<evidence type="ECO:0000313" key="3">
    <source>
        <dbReference type="Proteomes" id="UP000886998"/>
    </source>
</evidence>
<comment type="caution">
    <text evidence="2">The sequence shown here is derived from an EMBL/GenBank/DDBJ whole genome shotgun (WGS) entry which is preliminary data.</text>
</comment>
<dbReference type="EMBL" id="BMAV01020315">
    <property type="protein sequence ID" value="GFY73722.1"/>
    <property type="molecule type" value="Genomic_DNA"/>
</dbReference>
<name>A0A8X6YKM2_9ARAC</name>